<dbReference type="EMBL" id="VITY01000003">
    <property type="protein sequence ID" value="TWC05337.1"/>
    <property type="molecule type" value="Genomic_DNA"/>
</dbReference>
<evidence type="ECO:0008006" key="3">
    <source>
        <dbReference type="Google" id="ProtNLM"/>
    </source>
</evidence>
<evidence type="ECO:0000313" key="1">
    <source>
        <dbReference type="EMBL" id="TWC05337.1"/>
    </source>
</evidence>
<dbReference type="AlphaFoldDB" id="A0A560MCJ3"/>
<comment type="caution">
    <text evidence="1">The sequence shown here is derived from an EMBL/GenBank/DDBJ whole genome shotgun (WGS) entry which is preliminary data.</text>
</comment>
<sequence>MAQCIVIVQFDLPKRTEEQAIKGGMGTAPIYRKLATKGLIRKDYLNGDAGTGGVYLWESREAAEAWFTEAKIAELTERFGARPRLTWYDTYVTVDNLKGETRVNQTKLISAAE</sequence>
<protein>
    <recommendedName>
        <fullName evidence="3">Monooxygenase</fullName>
    </recommendedName>
</protein>
<dbReference type="OrthoDB" id="2065010at2"/>
<dbReference type="SUPFAM" id="SSF54909">
    <property type="entry name" value="Dimeric alpha+beta barrel"/>
    <property type="match status" value="1"/>
</dbReference>
<dbReference type="Proteomes" id="UP000321304">
    <property type="component" value="Unassembled WGS sequence"/>
</dbReference>
<accession>A0A560MCJ3</accession>
<gene>
    <name evidence="1" type="ORF">FBZ93_103351</name>
</gene>
<evidence type="ECO:0000313" key="2">
    <source>
        <dbReference type="Proteomes" id="UP000321304"/>
    </source>
</evidence>
<reference evidence="1 2" key="1">
    <citation type="submission" date="2019-06" db="EMBL/GenBank/DDBJ databases">
        <title>Genomic Encyclopedia of Type Strains, Phase IV (KMG-V): Genome sequencing to study the core and pangenomes of soil and plant-associated prokaryotes.</title>
        <authorList>
            <person name="Whitman W."/>
        </authorList>
    </citation>
    <scope>NUCLEOTIDE SEQUENCE [LARGE SCALE GENOMIC DNA]</scope>
    <source>
        <strain evidence="1 2">BR 10355</strain>
    </source>
</reference>
<dbReference type="InterPro" id="IPR011008">
    <property type="entry name" value="Dimeric_a/b-barrel"/>
</dbReference>
<organism evidence="1 2">
    <name type="scientific">Bradyrhizobium macuxiense</name>
    <dbReference type="NCBI Taxonomy" id="1755647"/>
    <lineage>
        <taxon>Bacteria</taxon>
        <taxon>Pseudomonadati</taxon>
        <taxon>Pseudomonadota</taxon>
        <taxon>Alphaproteobacteria</taxon>
        <taxon>Hyphomicrobiales</taxon>
        <taxon>Nitrobacteraceae</taxon>
        <taxon>Bradyrhizobium</taxon>
    </lineage>
</organism>
<keyword evidence="2" id="KW-1185">Reference proteome</keyword>
<name>A0A560MCJ3_9BRAD</name>
<dbReference type="RefSeq" id="WP_146985668.1">
    <property type="nucleotide sequence ID" value="NZ_VITY01000003.1"/>
</dbReference>
<dbReference type="Gene3D" id="3.30.70.100">
    <property type="match status" value="1"/>
</dbReference>
<proteinExistence type="predicted"/>